<evidence type="ECO:0000313" key="1">
    <source>
        <dbReference type="EMBL" id="AIC93764.1"/>
    </source>
</evidence>
<proteinExistence type="predicted"/>
<dbReference type="PATRIC" id="fig|1246626.3.peg.1165"/>
<gene>
    <name evidence="1" type="ORF">BleG1_1161</name>
</gene>
<organism evidence="1 2">
    <name type="scientific">Shouchella lehensis G1</name>
    <dbReference type="NCBI Taxonomy" id="1246626"/>
    <lineage>
        <taxon>Bacteria</taxon>
        <taxon>Bacillati</taxon>
        <taxon>Bacillota</taxon>
        <taxon>Bacilli</taxon>
        <taxon>Bacillales</taxon>
        <taxon>Bacillaceae</taxon>
        <taxon>Shouchella</taxon>
    </lineage>
</organism>
<dbReference type="EMBL" id="CP003923">
    <property type="protein sequence ID" value="AIC93764.1"/>
    <property type="molecule type" value="Genomic_DNA"/>
</dbReference>
<reference evidence="1 2" key="1">
    <citation type="journal article" date="2014" name="Gene">
        <title>A comparative genomic analysis of the alkalitolerant soil bacterium Bacillus lehensis G1.</title>
        <authorList>
            <person name="Noor Y.M."/>
            <person name="Samsulrizal N.H."/>
            <person name="Jema'on N.A."/>
            <person name="Low K.O."/>
            <person name="Ramli A.N."/>
            <person name="Alias N.I."/>
            <person name="Damis S.I."/>
            <person name="Fuzi S.F."/>
            <person name="Isa M.N."/>
            <person name="Murad A.M."/>
            <person name="Raih M.F."/>
            <person name="Bakar F.D."/>
            <person name="Najimudin N."/>
            <person name="Mahadi N.M."/>
            <person name="Illias R.M."/>
        </authorList>
    </citation>
    <scope>NUCLEOTIDE SEQUENCE [LARGE SCALE GENOMIC DNA]</scope>
    <source>
        <strain evidence="1 2">G1</strain>
    </source>
</reference>
<protein>
    <submittedName>
        <fullName evidence="1">Uncharacterized protein</fullName>
    </submittedName>
</protein>
<name>A0A060M0Z7_9BACI</name>
<dbReference type="AlphaFoldDB" id="A0A060M0Z7"/>
<accession>A0A060M0Z7</accession>
<dbReference type="Proteomes" id="UP000027142">
    <property type="component" value="Chromosome"/>
</dbReference>
<keyword evidence="2" id="KW-1185">Reference proteome</keyword>
<dbReference type="STRING" id="1246626.BleG1_1161"/>
<dbReference type="HOGENOM" id="CLU_2822121_0_0_9"/>
<evidence type="ECO:0000313" key="2">
    <source>
        <dbReference type="Proteomes" id="UP000027142"/>
    </source>
</evidence>
<sequence length="66" mass="7977">MKSNPLKDISATRLVEWVVKNGMWHRPEALIAKAEQNQQKYNQASYDKQEQVYYDYMNKQYPHLMK</sequence>
<dbReference type="KEGG" id="ble:BleG1_1161"/>